<dbReference type="InterPro" id="IPR003439">
    <property type="entry name" value="ABC_transporter-like_ATP-bd"/>
</dbReference>
<name>A0A934IA22_9MICO</name>
<dbReference type="SMART" id="SM00382">
    <property type="entry name" value="AAA"/>
    <property type="match status" value="2"/>
</dbReference>
<comment type="caution">
    <text evidence="5">The sequence shown here is derived from an EMBL/GenBank/DDBJ whole genome shotgun (WGS) entry which is preliminary data.</text>
</comment>
<dbReference type="AlphaFoldDB" id="A0A934IA22"/>
<feature type="domain" description="ABC transporter" evidence="4">
    <location>
        <begin position="5"/>
        <end position="228"/>
    </location>
</feature>
<dbReference type="InterPro" id="IPR017871">
    <property type="entry name" value="ABC_transporter-like_CS"/>
</dbReference>
<dbReference type="EMBL" id="JAEINH010000004">
    <property type="protein sequence ID" value="MBI9114667.1"/>
    <property type="molecule type" value="Genomic_DNA"/>
</dbReference>
<evidence type="ECO:0000313" key="6">
    <source>
        <dbReference type="Proteomes" id="UP000602087"/>
    </source>
</evidence>
<feature type="domain" description="ABC transporter" evidence="4">
    <location>
        <begin position="292"/>
        <end position="521"/>
    </location>
</feature>
<evidence type="ECO:0000259" key="4">
    <source>
        <dbReference type="PROSITE" id="PS50893"/>
    </source>
</evidence>
<dbReference type="Proteomes" id="UP000602087">
    <property type="component" value="Unassembled WGS sequence"/>
</dbReference>
<accession>A0A934IA22</accession>
<reference evidence="5" key="1">
    <citation type="submission" date="2020-12" db="EMBL/GenBank/DDBJ databases">
        <title>Sanguibacter suaedae sp. nov., isolated from Suaeda aralocaspica.</title>
        <authorList>
            <person name="Ma Q."/>
        </authorList>
    </citation>
    <scope>NUCLEOTIDE SEQUENCE</scope>
    <source>
        <strain evidence="5">YZGR15</strain>
    </source>
</reference>
<dbReference type="RefSeq" id="WP_198733222.1">
    <property type="nucleotide sequence ID" value="NZ_JAEINH010000004.1"/>
</dbReference>
<dbReference type="Pfam" id="PF00005">
    <property type="entry name" value="ABC_tran"/>
    <property type="match status" value="2"/>
</dbReference>
<keyword evidence="6" id="KW-1185">Reference proteome</keyword>
<dbReference type="InterPro" id="IPR051309">
    <property type="entry name" value="ABCF_ATPase"/>
</dbReference>
<feature type="compositionally biased region" description="Low complexity" evidence="3">
    <location>
        <begin position="521"/>
        <end position="549"/>
    </location>
</feature>
<dbReference type="PROSITE" id="PS00211">
    <property type="entry name" value="ABC_TRANSPORTER_1"/>
    <property type="match status" value="2"/>
</dbReference>
<evidence type="ECO:0000256" key="1">
    <source>
        <dbReference type="ARBA" id="ARBA00022741"/>
    </source>
</evidence>
<evidence type="ECO:0000256" key="2">
    <source>
        <dbReference type="ARBA" id="ARBA00022840"/>
    </source>
</evidence>
<proteinExistence type="predicted"/>
<sequence>MAHLLGADGLRLVAGTRTLLDAVSLGIDDGDRVGVVGPNGAGKSTLLRLLAGTTTPDDGRVTRVGGLDIGMLDQRDELVPGLSVRDVVHGDAPEHTWATDSRIRSVHAGLLADLDLEQSADALSGGQRRRVALAALLVADHDVIFLDEPTNHLDVEGVAWLAEHLRDRYARPGARGALVVVTHDRWFLDAVCTRMWEVTGDGTGAVEGYEGGYAAYVLTRAERARSAAVSAEKRNNLLRKELAWLQRGAPARTSKPKFRLDAAAALIADEPAPRDQLELTRMATKRLGKDVLDVESVTMRVPSADGRPDPEGRVLFDDVTWRLGPGDRYGIVGVNGAGKTTLLKLLSGRAEPDAGRVKRGKTIDVAELTQDVDELDDVGGLRVLELIEREKRTVAVDGKELTAAQLVERLGFTRERSSTLVRDLSGGERRRLQLLRLLVGEPNVLLLDEPTNDLDTDTLASLEDLLDGWPGTLIVVSHDRYLLERVCDRQVALLGDGSLRDLPGGVEQYLDLRRAAVAGGAAADGTPSSGAPGGAAPSGAAPAERPSGAEVRAAKKEINRIERRLTKISELEARIHEKMAAQATDVSAVTALDAELRVLADEKETLETEWLDHAEVAG</sequence>
<organism evidence="5 6">
    <name type="scientific">Sanguibacter suaedae</name>
    <dbReference type="NCBI Taxonomy" id="2795737"/>
    <lineage>
        <taxon>Bacteria</taxon>
        <taxon>Bacillati</taxon>
        <taxon>Actinomycetota</taxon>
        <taxon>Actinomycetes</taxon>
        <taxon>Micrococcales</taxon>
        <taxon>Sanguibacteraceae</taxon>
        <taxon>Sanguibacter</taxon>
    </lineage>
</organism>
<keyword evidence="1" id="KW-0547">Nucleotide-binding</keyword>
<evidence type="ECO:0000256" key="3">
    <source>
        <dbReference type="SAM" id="MobiDB-lite"/>
    </source>
</evidence>
<feature type="region of interest" description="Disordered" evidence="3">
    <location>
        <begin position="521"/>
        <end position="552"/>
    </location>
</feature>
<dbReference type="Gene3D" id="3.40.50.300">
    <property type="entry name" value="P-loop containing nucleotide triphosphate hydrolases"/>
    <property type="match status" value="2"/>
</dbReference>
<dbReference type="SUPFAM" id="SSF52540">
    <property type="entry name" value="P-loop containing nucleoside triphosphate hydrolases"/>
    <property type="match status" value="2"/>
</dbReference>
<dbReference type="PANTHER" id="PTHR42855:SF1">
    <property type="entry name" value="ABC TRANSPORTER DOMAIN-CONTAINING PROTEIN"/>
    <property type="match status" value="1"/>
</dbReference>
<dbReference type="PANTHER" id="PTHR42855">
    <property type="entry name" value="ABC TRANSPORTER ATP-BINDING SUBUNIT"/>
    <property type="match status" value="1"/>
</dbReference>
<evidence type="ECO:0000313" key="5">
    <source>
        <dbReference type="EMBL" id="MBI9114667.1"/>
    </source>
</evidence>
<dbReference type="GO" id="GO:0016887">
    <property type="term" value="F:ATP hydrolysis activity"/>
    <property type="evidence" value="ECO:0007669"/>
    <property type="project" value="InterPro"/>
</dbReference>
<dbReference type="CDD" id="cd03221">
    <property type="entry name" value="ABCF_EF-3"/>
    <property type="match status" value="2"/>
</dbReference>
<keyword evidence="2 5" id="KW-0067">ATP-binding</keyword>
<dbReference type="PROSITE" id="PS50893">
    <property type="entry name" value="ABC_TRANSPORTER_2"/>
    <property type="match status" value="2"/>
</dbReference>
<dbReference type="InterPro" id="IPR003593">
    <property type="entry name" value="AAA+_ATPase"/>
</dbReference>
<dbReference type="GO" id="GO:0005524">
    <property type="term" value="F:ATP binding"/>
    <property type="evidence" value="ECO:0007669"/>
    <property type="project" value="UniProtKB-KW"/>
</dbReference>
<dbReference type="InterPro" id="IPR027417">
    <property type="entry name" value="P-loop_NTPase"/>
</dbReference>
<gene>
    <name evidence="5" type="ORF">JAV76_06530</name>
</gene>
<protein>
    <submittedName>
        <fullName evidence="5">ABC-F family ATP-binding cassette domain-containing protein</fullName>
    </submittedName>
</protein>